<keyword evidence="5 7" id="KW-1133">Transmembrane helix</keyword>
<dbReference type="EMBL" id="JACHGF010000003">
    <property type="protein sequence ID" value="MBB5284245.1"/>
    <property type="molecule type" value="Genomic_DNA"/>
</dbReference>
<dbReference type="Pfam" id="PF13727">
    <property type="entry name" value="CoA_binding_3"/>
    <property type="match status" value="1"/>
</dbReference>
<evidence type="ECO:0000256" key="7">
    <source>
        <dbReference type="SAM" id="Phobius"/>
    </source>
</evidence>
<feature type="transmembrane region" description="Helical" evidence="7">
    <location>
        <begin position="83"/>
        <end position="103"/>
    </location>
</feature>
<dbReference type="PANTHER" id="PTHR30576">
    <property type="entry name" value="COLANIC BIOSYNTHESIS UDP-GLUCOSE LIPID CARRIER TRANSFERASE"/>
    <property type="match status" value="1"/>
</dbReference>
<name>A0A840TMT0_9BACT</name>
<organism evidence="9 10">
    <name type="scientific">Rhabdobacter roseus</name>
    <dbReference type="NCBI Taxonomy" id="1655419"/>
    <lineage>
        <taxon>Bacteria</taxon>
        <taxon>Pseudomonadati</taxon>
        <taxon>Bacteroidota</taxon>
        <taxon>Cytophagia</taxon>
        <taxon>Cytophagales</taxon>
        <taxon>Cytophagaceae</taxon>
        <taxon>Rhabdobacter</taxon>
    </lineage>
</organism>
<reference evidence="9 10" key="1">
    <citation type="submission" date="2020-08" db="EMBL/GenBank/DDBJ databases">
        <title>Genomic Encyclopedia of Type Strains, Phase IV (KMG-IV): sequencing the most valuable type-strain genomes for metagenomic binning, comparative biology and taxonomic classification.</title>
        <authorList>
            <person name="Goeker M."/>
        </authorList>
    </citation>
    <scope>NUCLEOTIDE SEQUENCE [LARGE SCALE GENOMIC DNA]</scope>
    <source>
        <strain evidence="9 10">DSM 105074</strain>
    </source>
</reference>
<evidence type="ECO:0000313" key="10">
    <source>
        <dbReference type="Proteomes" id="UP000557307"/>
    </source>
</evidence>
<comment type="subcellular location">
    <subcellularLocation>
        <location evidence="1">Membrane</location>
        <topology evidence="1">Multi-pass membrane protein</topology>
    </subcellularLocation>
</comment>
<keyword evidence="6 7" id="KW-0472">Membrane</keyword>
<comment type="similarity">
    <text evidence="2">Belongs to the bacterial sugar transferase family.</text>
</comment>
<accession>A0A840TMT0</accession>
<evidence type="ECO:0000256" key="1">
    <source>
        <dbReference type="ARBA" id="ARBA00004141"/>
    </source>
</evidence>
<evidence type="ECO:0000256" key="3">
    <source>
        <dbReference type="ARBA" id="ARBA00022679"/>
    </source>
</evidence>
<dbReference type="Proteomes" id="UP000557307">
    <property type="component" value="Unassembled WGS sequence"/>
</dbReference>
<feature type="transmembrane region" description="Helical" evidence="7">
    <location>
        <begin position="43"/>
        <end position="62"/>
    </location>
</feature>
<feature type="domain" description="Bacterial sugar transferase" evidence="8">
    <location>
        <begin position="271"/>
        <end position="455"/>
    </location>
</feature>
<dbReference type="NCBIfam" id="TIGR03025">
    <property type="entry name" value="EPS_sugtrans"/>
    <property type="match status" value="1"/>
</dbReference>
<keyword evidence="3 9" id="KW-0808">Transferase</keyword>
<dbReference type="GO" id="GO:0016020">
    <property type="term" value="C:membrane"/>
    <property type="evidence" value="ECO:0007669"/>
    <property type="project" value="UniProtKB-SubCell"/>
</dbReference>
<evidence type="ECO:0000313" key="9">
    <source>
        <dbReference type="EMBL" id="MBB5284245.1"/>
    </source>
</evidence>
<evidence type="ECO:0000256" key="6">
    <source>
        <dbReference type="ARBA" id="ARBA00023136"/>
    </source>
</evidence>
<comment type="caution">
    <text evidence="9">The sequence shown here is derived from an EMBL/GenBank/DDBJ whole genome shotgun (WGS) entry which is preliminary data.</text>
</comment>
<feature type="transmembrane region" description="Helical" evidence="7">
    <location>
        <begin position="12"/>
        <end position="31"/>
    </location>
</feature>
<keyword evidence="4 7" id="KW-0812">Transmembrane</keyword>
<dbReference type="PANTHER" id="PTHR30576:SF20">
    <property type="entry name" value="QUINOVOSAMINEPHOSPHOTRANSFERAE-RELATED"/>
    <property type="match status" value="1"/>
</dbReference>
<keyword evidence="10" id="KW-1185">Reference proteome</keyword>
<dbReference type="InterPro" id="IPR003362">
    <property type="entry name" value="Bact_transf"/>
</dbReference>
<feature type="transmembrane region" description="Helical" evidence="7">
    <location>
        <begin position="109"/>
        <end position="133"/>
    </location>
</feature>
<dbReference type="AlphaFoldDB" id="A0A840TMT0"/>
<dbReference type="GO" id="GO:0016780">
    <property type="term" value="F:phosphotransferase activity, for other substituted phosphate groups"/>
    <property type="evidence" value="ECO:0007669"/>
    <property type="project" value="TreeGrafter"/>
</dbReference>
<evidence type="ECO:0000256" key="2">
    <source>
        <dbReference type="ARBA" id="ARBA00006464"/>
    </source>
</evidence>
<proteinExistence type="inferred from homology"/>
<gene>
    <name evidence="9" type="ORF">HNQ92_002388</name>
</gene>
<sequence length="460" mass="53564">MRYRYSELFLPFQLLVDSLLLNIAFFLAYLIRFRTPEVPAHEYVTLALVFNLVWLFLLLILKPYRYSRVTFNADNLLTKLTEITFLHASIIALFWVMVQGYYYSRGQLLMAYCFFYLLGIIWRFGALVFLKLYRARGYNTRKFIVVGYGDLSQSVTAFYENHPELGYEFCGYFGEREGNSLAVGTRGSYEQLESFIQQNHIDFVYCCQPYIENKRLKSIIELSERNHVQVKLVMDFRGFLTNKASIEYHDYLPVIQLSTKPFSNVQQEVAKRIFDVTFSSLTLLIGFPIFLFIAFLVKVTSSGPVLFVQERSGRWGKPFRIYKFRSMYNNADKLAQQHSQGDDDPRITPIGRFLRKTRLDEIPQFYNVIRGDMSIVGPRPLVRYDVDMLMLAAPNDFRKILTVRPGITSIGQIEVGYADNPTTSVKRLQYDLAYLENPSLQTDLWLIAQTVRVMVQGKGR</sequence>
<protein>
    <submittedName>
        <fullName evidence="9">Putative colanic acid biosynthesis UDP-glucose lipid carrier transferase</fullName>
    </submittedName>
</protein>
<evidence type="ECO:0000259" key="8">
    <source>
        <dbReference type="Pfam" id="PF02397"/>
    </source>
</evidence>
<evidence type="ECO:0000256" key="5">
    <source>
        <dbReference type="ARBA" id="ARBA00022989"/>
    </source>
</evidence>
<dbReference type="Gene3D" id="3.40.50.720">
    <property type="entry name" value="NAD(P)-binding Rossmann-like Domain"/>
    <property type="match status" value="1"/>
</dbReference>
<dbReference type="InterPro" id="IPR017475">
    <property type="entry name" value="EPS_sugar_tfrase"/>
</dbReference>
<feature type="transmembrane region" description="Helical" evidence="7">
    <location>
        <begin position="276"/>
        <end position="297"/>
    </location>
</feature>
<evidence type="ECO:0000256" key="4">
    <source>
        <dbReference type="ARBA" id="ARBA00022692"/>
    </source>
</evidence>
<dbReference type="Pfam" id="PF02397">
    <property type="entry name" value="Bac_transf"/>
    <property type="match status" value="1"/>
</dbReference>
<dbReference type="RefSeq" id="WP_184174199.1">
    <property type="nucleotide sequence ID" value="NZ_JACHGF010000003.1"/>
</dbReference>